<sequence length="370" mass="40350">MLLIFLSLVCEVVSAVSFPPPTGPYHVGYKQHVFNKTTRNDPVAPANASSILLATFYYPTLTIPIPGNNTSPYLDPTTADLWGDALQYPDHSLQSFTTWNVYDAVPLDMTDLGVGQKPTVIFSPGGGENAIMYNALNSELASQGYTVIALDHPGETPYLQLPDGAPGIYGIDITETWSYELGVAVYNMRVSDTIATIRELFPAYVKSTNAPFNTTHYFAIGHSLGGAAAAGALAIEPSLLGGINFDGLFIDLSDVKKPFLMLAGAEHTPTVDPSWAPFSANQSGWYQWLNVTGSSHQNFADLGDWVDLQGLRNKTITPSLDTIWAPRMDYIVKTLVERFFGFVLGENEWSEVPSPTFPEVEYMNGSTTSR</sequence>
<dbReference type="PANTHER" id="PTHR10272">
    <property type="entry name" value="PLATELET-ACTIVATING FACTOR ACETYLHYDROLASE"/>
    <property type="match status" value="1"/>
</dbReference>
<evidence type="ECO:0000256" key="5">
    <source>
        <dbReference type="ARBA" id="ARBA00022801"/>
    </source>
</evidence>
<organism evidence="12 13">
    <name type="scientific">Alternaria alternata</name>
    <name type="common">Alternaria rot fungus</name>
    <name type="synonym">Torula alternata</name>
    <dbReference type="NCBI Taxonomy" id="5599"/>
    <lineage>
        <taxon>Eukaryota</taxon>
        <taxon>Fungi</taxon>
        <taxon>Dikarya</taxon>
        <taxon>Ascomycota</taxon>
        <taxon>Pezizomycotina</taxon>
        <taxon>Dothideomycetes</taxon>
        <taxon>Pleosporomycetidae</taxon>
        <taxon>Pleosporales</taxon>
        <taxon>Pleosporineae</taxon>
        <taxon>Pleosporaceae</taxon>
        <taxon>Alternaria</taxon>
        <taxon>Alternaria sect. Alternaria</taxon>
        <taxon>Alternaria alternata complex</taxon>
    </lineage>
</organism>
<dbReference type="Proteomes" id="UP000077248">
    <property type="component" value="Unassembled WGS sequence"/>
</dbReference>
<evidence type="ECO:0000256" key="8">
    <source>
        <dbReference type="ARBA" id="ARBA00023098"/>
    </source>
</evidence>
<dbReference type="GeneID" id="29116397"/>
<dbReference type="EC" id="3.1.1.47" evidence="4"/>
<dbReference type="OMA" id="ENAIMYN"/>
<reference evidence="12 13" key="1">
    <citation type="submission" date="2016-05" db="EMBL/GenBank/DDBJ databases">
        <title>Comparative analysis of secretome profiles of manganese(II)-oxidizing ascomycete fungi.</title>
        <authorList>
            <consortium name="DOE Joint Genome Institute"/>
            <person name="Zeiner C.A."/>
            <person name="Purvine S.O."/>
            <person name="Zink E.M."/>
            <person name="Wu S."/>
            <person name="Pasa-Tolic L."/>
            <person name="Chaput D.L."/>
            <person name="Haridas S."/>
            <person name="Grigoriev I.V."/>
            <person name="Santelli C.M."/>
            <person name="Hansel C.M."/>
        </authorList>
    </citation>
    <scope>NUCLEOTIDE SEQUENCE [LARGE SCALE GENOMIC DNA]</scope>
    <source>
        <strain evidence="12 13">SRC1lrK2f</strain>
    </source>
</reference>
<evidence type="ECO:0000256" key="10">
    <source>
        <dbReference type="SAM" id="SignalP"/>
    </source>
</evidence>
<dbReference type="KEGG" id="aalt:CC77DRAFT_23894"/>
<dbReference type="RefSeq" id="XP_018391504.1">
    <property type="nucleotide sequence ID" value="XM_018530803.1"/>
</dbReference>
<proteinExistence type="inferred from homology"/>
<dbReference type="Pfam" id="PF12697">
    <property type="entry name" value="Abhydrolase_6"/>
    <property type="match status" value="1"/>
</dbReference>
<keyword evidence="5" id="KW-0378">Hydrolase</keyword>
<comment type="similarity">
    <text evidence="3">Belongs to the AB hydrolase superfamily. AKT2 hydrolase family.</text>
</comment>
<dbReference type="PANTHER" id="PTHR10272:SF14">
    <property type="entry name" value="PAF ACETYLHYDROLASE FAMILY PROTEIN"/>
    <property type="match status" value="1"/>
</dbReference>
<evidence type="ECO:0000256" key="7">
    <source>
        <dbReference type="ARBA" id="ARBA00023026"/>
    </source>
</evidence>
<dbReference type="STRING" id="5599.A0A177E286"/>
<protein>
    <recommendedName>
        <fullName evidence="4">1-alkyl-2-acetylglycerophosphocholine esterase</fullName>
        <ecNumber evidence="4">3.1.1.47</ecNumber>
    </recommendedName>
</protein>
<feature type="chain" id="PRO_5012588191" description="1-alkyl-2-acetylglycerophosphocholine esterase" evidence="10">
    <location>
        <begin position="16"/>
        <end position="370"/>
    </location>
</feature>
<dbReference type="GO" id="GO:0003847">
    <property type="term" value="F:1-alkyl-2-acetylglycerophosphocholine esterase activity"/>
    <property type="evidence" value="ECO:0007669"/>
    <property type="project" value="UniProtKB-EC"/>
</dbReference>
<keyword evidence="6" id="KW-0442">Lipid degradation</keyword>
<keyword evidence="7" id="KW-0843">Virulence</keyword>
<keyword evidence="8" id="KW-0443">Lipid metabolism</keyword>
<evidence type="ECO:0000256" key="3">
    <source>
        <dbReference type="ARBA" id="ARBA00005668"/>
    </source>
</evidence>
<dbReference type="InterPro" id="IPR000073">
    <property type="entry name" value="AB_hydrolase_1"/>
</dbReference>
<comment type="subcellular location">
    <subcellularLocation>
        <location evidence="1">Peroxisome</location>
    </subcellularLocation>
</comment>
<dbReference type="VEuPathDB" id="FungiDB:CC77DRAFT_23894"/>
<keyword evidence="10" id="KW-0732">Signal</keyword>
<dbReference type="GO" id="GO:0016042">
    <property type="term" value="P:lipid catabolic process"/>
    <property type="evidence" value="ECO:0007669"/>
    <property type="project" value="UniProtKB-KW"/>
</dbReference>
<gene>
    <name evidence="12" type="ORF">CC77DRAFT_23894</name>
</gene>
<evidence type="ECO:0000259" key="11">
    <source>
        <dbReference type="Pfam" id="PF12697"/>
    </source>
</evidence>
<keyword evidence="9" id="KW-0576">Peroxisome</keyword>
<comment type="pathway">
    <text evidence="2">Mycotoxin biosynthesis.</text>
</comment>
<name>A0A177E286_ALTAL</name>
<keyword evidence="13" id="KW-1185">Reference proteome</keyword>
<evidence type="ECO:0000256" key="9">
    <source>
        <dbReference type="ARBA" id="ARBA00023140"/>
    </source>
</evidence>
<feature type="signal peptide" evidence="10">
    <location>
        <begin position="1"/>
        <end position="15"/>
    </location>
</feature>
<dbReference type="Gene3D" id="3.40.50.1820">
    <property type="entry name" value="alpha/beta hydrolase"/>
    <property type="match status" value="1"/>
</dbReference>
<dbReference type="InterPro" id="IPR029058">
    <property type="entry name" value="AB_hydrolase_fold"/>
</dbReference>
<feature type="domain" description="AB hydrolase-1" evidence="11">
    <location>
        <begin position="120"/>
        <end position="299"/>
    </location>
</feature>
<evidence type="ECO:0000256" key="2">
    <source>
        <dbReference type="ARBA" id="ARBA00004685"/>
    </source>
</evidence>
<dbReference type="GO" id="GO:0005777">
    <property type="term" value="C:peroxisome"/>
    <property type="evidence" value="ECO:0007669"/>
    <property type="project" value="UniProtKB-SubCell"/>
</dbReference>
<evidence type="ECO:0000256" key="1">
    <source>
        <dbReference type="ARBA" id="ARBA00004275"/>
    </source>
</evidence>
<evidence type="ECO:0000256" key="4">
    <source>
        <dbReference type="ARBA" id="ARBA00013201"/>
    </source>
</evidence>
<evidence type="ECO:0000256" key="6">
    <source>
        <dbReference type="ARBA" id="ARBA00022963"/>
    </source>
</evidence>
<evidence type="ECO:0000313" key="13">
    <source>
        <dbReference type="Proteomes" id="UP000077248"/>
    </source>
</evidence>
<dbReference type="AlphaFoldDB" id="A0A177E286"/>
<dbReference type="EMBL" id="KV441469">
    <property type="protein sequence ID" value="OAG26083.1"/>
    <property type="molecule type" value="Genomic_DNA"/>
</dbReference>
<accession>A0A177E286</accession>
<dbReference type="SUPFAM" id="SSF53474">
    <property type="entry name" value="alpha/beta-Hydrolases"/>
    <property type="match status" value="1"/>
</dbReference>
<evidence type="ECO:0000313" key="12">
    <source>
        <dbReference type="EMBL" id="OAG26083.1"/>
    </source>
</evidence>